<name>A0A3B1D733_9ZZZZ</name>
<protein>
    <submittedName>
        <fullName evidence="2">Uncharacterized protein</fullName>
    </submittedName>
</protein>
<proteinExistence type="predicted"/>
<feature type="transmembrane region" description="Helical" evidence="1">
    <location>
        <begin position="197"/>
        <end position="215"/>
    </location>
</feature>
<dbReference type="AlphaFoldDB" id="A0A3B1D733"/>
<keyword evidence="1" id="KW-0812">Transmembrane</keyword>
<feature type="transmembrane region" description="Helical" evidence="1">
    <location>
        <begin position="99"/>
        <end position="119"/>
    </location>
</feature>
<keyword evidence="1" id="KW-1133">Transmembrane helix</keyword>
<evidence type="ECO:0000256" key="1">
    <source>
        <dbReference type="SAM" id="Phobius"/>
    </source>
</evidence>
<organism evidence="2">
    <name type="scientific">hydrothermal vent metagenome</name>
    <dbReference type="NCBI Taxonomy" id="652676"/>
    <lineage>
        <taxon>unclassified sequences</taxon>
        <taxon>metagenomes</taxon>
        <taxon>ecological metagenomes</taxon>
    </lineage>
</organism>
<feature type="transmembrane region" description="Helical" evidence="1">
    <location>
        <begin position="73"/>
        <end position="93"/>
    </location>
</feature>
<dbReference type="EMBL" id="UOGE01000096">
    <property type="protein sequence ID" value="VAX24527.1"/>
    <property type="molecule type" value="Genomic_DNA"/>
</dbReference>
<dbReference type="InterPro" id="IPR025576">
    <property type="entry name" value="YwiC"/>
</dbReference>
<gene>
    <name evidence="2" type="ORF">MNBD_NITROSPINAE02-1983</name>
</gene>
<feature type="transmembrane region" description="Helical" evidence="1">
    <location>
        <begin position="255"/>
        <end position="271"/>
    </location>
</feature>
<feature type="transmembrane region" description="Helical" evidence="1">
    <location>
        <begin position="156"/>
        <end position="176"/>
    </location>
</feature>
<keyword evidence="1" id="KW-0472">Membrane</keyword>
<accession>A0A3B1D733</accession>
<evidence type="ECO:0000313" key="2">
    <source>
        <dbReference type="EMBL" id="VAX24527.1"/>
    </source>
</evidence>
<dbReference type="Pfam" id="PF14256">
    <property type="entry name" value="YwiC"/>
    <property type="match status" value="1"/>
</dbReference>
<sequence>MSFFSKPVLPKEHGAWVALLVPMFIGAAAYPGGSLNLPAITLLVISSCSAMLLMEPVRIVLKQAAIDDSKRIYGWMIIYFAVSTGSFTLLISYYDRWGLLWFVIPAFLMVTLKLWSSVARIQRVKWIEIAGALGLTVSALAAFYTQRGSFLPEGWILYLLCAVWVVDRTVAARLILPKIRSGLDVERIKGFKVAFAGLYEHISRLFVVIIVLTVFHDHAPWTAFLPFLLATYKNVDLIVLGKIPADPFKFGFSEMRLGILFSIFMVFVWRMDKLL</sequence>
<feature type="transmembrane region" description="Helical" evidence="1">
    <location>
        <begin position="126"/>
        <end position="144"/>
    </location>
</feature>
<feature type="transmembrane region" description="Helical" evidence="1">
    <location>
        <begin position="39"/>
        <end position="61"/>
    </location>
</feature>
<reference evidence="2" key="1">
    <citation type="submission" date="2018-06" db="EMBL/GenBank/DDBJ databases">
        <authorList>
            <person name="Zhirakovskaya E."/>
        </authorList>
    </citation>
    <scope>NUCLEOTIDE SEQUENCE</scope>
</reference>